<dbReference type="GO" id="GO:1990114">
    <property type="term" value="P:RNA polymerase II core complex assembly"/>
    <property type="evidence" value="ECO:0007669"/>
    <property type="project" value="TreeGrafter"/>
</dbReference>
<dbReference type="InterPro" id="IPR011599">
    <property type="entry name" value="PFD_alpha_archaea"/>
</dbReference>
<dbReference type="GO" id="GO:0051082">
    <property type="term" value="F:unfolded protein binding"/>
    <property type="evidence" value="ECO:0007669"/>
    <property type="project" value="InterPro"/>
</dbReference>
<dbReference type="Pfam" id="PF02996">
    <property type="entry name" value="Prefoldin"/>
    <property type="match status" value="1"/>
</dbReference>
<keyword evidence="2" id="KW-0175">Coiled coil</keyword>
<gene>
    <name evidence="3" type="ORF">BaOVIS_027360</name>
</gene>
<comment type="similarity">
    <text evidence="1">Belongs to the prefoldin subunit alpha family.</text>
</comment>
<protein>
    <submittedName>
        <fullName evidence="3">Prefoldin subunit 5</fullName>
    </submittedName>
</protein>
<dbReference type="CDD" id="cd23157">
    <property type="entry name" value="Prefoldin_5"/>
    <property type="match status" value="1"/>
</dbReference>
<dbReference type="SUPFAM" id="SSF46579">
    <property type="entry name" value="Prefoldin"/>
    <property type="match status" value="1"/>
</dbReference>
<evidence type="ECO:0000256" key="2">
    <source>
        <dbReference type="SAM" id="Coils"/>
    </source>
</evidence>
<dbReference type="PANTHER" id="PTHR12674">
    <property type="entry name" value="PREFOLDIN SUBUNIT 5"/>
    <property type="match status" value="1"/>
</dbReference>
<dbReference type="AlphaFoldDB" id="A0A9W5WWE8"/>
<evidence type="ECO:0000313" key="3">
    <source>
        <dbReference type="EMBL" id="GFE55332.1"/>
    </source>
</evidence>
<sequence>MSLPLDASTKVVTEAPDTNIQNMSIQELNMLILRLEEEINQMQNLVNVLSVAVERLNESKSCLNDFNGRHNEIQLPLTSLVYVPGEIANPGKVLVAVGTGYFIEMTTDKARDFYDRKIEVVEEQLRKLHTICSAKNKQITQTYSILDHKLSLLRTTQASSSASTATV</sequence>
<name>A0A9W5WWE8_BABOV</name>
<comment type="caution">
    <text evidence="3">The sequence shown here is derived from an EMBL/GenBank/DDBJ whole genome shotgun (WGS) entry which is preliminary data.</text>
</comment>
<dbReference type="GO" id="GO:0016272">
    <property type="term" value="C:prefoldin complex"/>
    <property type="evidence" value="ECO:0007669"/>
    <property type="project" value="InterPro"/>
</dbReference>
<dbReference type="GO" id="GO:1990113">
    <property type="term" value="P:RNA polymerase I assembly"/>
    <property type="evidence" value="ECO:0007669"/>
    <property type="project" value="TreeGrafter"/>
</dbReference>
<dbReference type="PANTHER" id="PTHR12674:SF2">
    <property type="entry name" value="PREFOLDIN SUBUNIT 5"/>
    <property type="match status" value="1"/>
</dbReference>
<dbReference type="OrthoDB" id="10267474at2759"/>
<keyword evidence="4" id="KW-1185">Reference proteome</keyword>
<dbReference type="EMBL" id="BLIY01000020">
    <property type="protein sequence ID" value="GFE55332.1"/>
    <property type="molecule type" value="Genomic_DNA"/>
</dbReference>
<dbReference type="Gene3D" id="1.10.287.370">
    <property type="match status" value="1"/>
</dbReference>
<feature type="coiled-coil region" evidence="2">
    <location>
        <begin position="25"/>
        <end position="59"/>
    </location>
</feature>
<dbReference type="GO" id="GO:0006457">
    <property type="term" value="P:protein folding"/>
    <property type="evidence" value="ECO:0007669"/>
    <property type="project" value="InterPro"/>
</dbReference>
<dbReference type="InterPro" id="IPR004127">
    <property type="entry name" value="Prefoldin_subunit_alpha"/>
</dbReference>
<dbReference type="GO" id="GO:0005737">
    <property type="term" value="C:cytoplasm"/>
    <property type="evidence" value="ECO:0007669"/>
    <property type="project" value="TreeGrafter"/>
</dbReference>
<organism evidence="3 4">
    <name type="scientific">Babesia ovis</name>
    <dbReference type="NCBI Taxonomy" id="5869"/>
    <lineage>
        <taxon>Eukaryota</taxon>
        <taxon>Sar</taxon>
        <taxon>Alveolata</taxon>
        <taxon>Apicomplexa</taxon>
        <taxon>Aconoidasida</taxon>
        <taxon>Piroplasmida</taxon>
        <taxon>Babesiidae</taxon>
        <taxon>Babesia</taxon>
    </lineage>
</organism>
<dbReference type="InterPro" id="IPR009053">
    <property type="entry name" value="Prefoldin"/>
</dbReference>
<evidence type="ECO:0000256" key="1">
    <source>
        <dbReference type="ARBA" id="ARBA00010048"/>
    </source>
</evidence>
<proteinExistence type="inferred from homology"/>
<dbReference type="GO" id="GO:1990115">
    <property type="term" value="P:RNA polymerase III assembly"/>
    <property type="evidence" value="ECO:0007669"/>
    <property type="project" value="TreeGrafter"/>
</dbReference>
<evidence type="ECO:0000313" key="4">
    <source>
        <dbReference type="Proteomes" id="UP001057455"/>
    </source>
</evidence>
<accession>A0A9W5WWE8</accession>
<reference evidence="3" key="1">
    <citation type="submission" date="2019-12" db="EMBL/GenBank/DDBJ databases">
        <title>Genome sequence of Babesia ovis.</title>
        <authorList>
            <person name="Yamagishi J."/>
            <person name="Sevinc F."/>
            <person name="Xuan X."/>
        </authorList>
    </citation>
    <scope>NUCLEOTIDE SEQUENCE</scope>
    <source>
        <strain evidence="3">Selcuk</strain>
    </source>
</reference>
<dbReference type="NCBIfam" id="TIGR00293">
    <property type="entry name" value="prefoldin subunit alpha"/>
    <property type="match status" value="1"/>
</dbReference>
<dbReference type="Proteomes" id="UP001057455">
    <property type="component" value="Unassembled WGS sequence"/>
</dbReference>